<gene>
    <name evidence="1" type="ORF">GCM10018793_58870</name>
</gene>
<comment type="caution">
    <text evidence="1">The sequence shown here is derived from an EMBL/GenBank/DDBJ whole genome shotgun (WGS) entry which is preliminary data.</text>
</comment>
<dbReference type="Proteomes" id="UP000603708">
    <property type="component" value="Unassembled WGS sequence"/>
</dbReference>
<protein>
    <submittedName>
        <fullName evidence="1">Uncharacterized protein</fullName>
    </submittedName>
</protein>
<sequence>MSAGLERFVTPDGRRLRVKSGARYGFSAAVGATRDLSRTLVYSVGATDAKGDGMNPVAERIVMAALER</sequence>
<organism evidence="1 2">
    <name type="scientific">Streptomyces sulfonofaciens</name>
    <dbReference type="NCBI Taxonomy" id="68272"/>
    <lineage>
        <taxon>Bacteria</taxon>
        <taxon>Bacillati</taxon>
        <taxon>Actinomycetota</taxon>
        <taxon>Actinomycetes</taxon>
        <taxon>Kitasatosporales</taxon>
        <taxon>Streptomycetaceae</taxon>
        <taxon>Streptomyces</taxon>
    </lineage>
</organism>
<dbReference type="AlphaFoldDB" id="A0A919L798"/>
<name>A0A919L798_9ACTN</name>
<reference evidence="1" key="1">
    <citation type="journal article" date="2014" name="Int. J. Syst. Evol. Microbiol.">
        <title>Complete genome sequence of Corynebacterium casei LMG S-19264T (=DSM 44701T), isolated from a smear-ripened cheese.</title>
        <authorList>
            <consortium name="US DOE Joint Genome Institute (JGI-PGF)"/>
            <person name="Walter F."/>
            <person name="Albersmeier A."/>
            <person name="Kalinowski J."/>
            <person name="Ruckert C."/>
        </authorList>
    </citation>
    <scope>NUCLEOTIDE SEQUENCE</scope>
    <source>
        <strain evidence="1">JCM 5069</strain>
    </source>
</reference>
<evidence type="ECO:0000313" key="2">
    <source>
        <dbReference type="Proteomes" id="UP000603708"/>
    </source>
</evidence>
<reference evidence="1" key="2">
    <citation type="submission" date="2020-09" db="EMBL/GenBank/DDBJ databases">
        <authorList>
            <person name="Sun Q."/>
            <person name="Ohkuma M."/>
        </authorList>
    </citation>
    <scope>NUCLEOTIDE SEQUENCE</scope>
    <source>
        <strain evidence="1">JCM 5069</strain>
    </source>
</reference>
<proteinExistence type="predicted"/>
<accession>A0A919L798</accession>
<dbReference type="EMBL" id="BNCD01000023">
    <property type="protein sequence ID" value="GHH86562.1"/>
    <property type="molecule type" value="Genomic_DNA"/>
</dbReference>
<evidence type="ECO:0000313" key="1">
    <source>
        <dbReference type="EMBL" id="GHH86562.1"/>
    </source>
</evidence>
<keyword evidence="2" id="KW-1185">Reference proteome</keyword>